<evidence type="ECO:0000313" key="2">
    <source>
        <dbReference type="Proteomes" id="UP001234989"/>
    </source>
</evidence>
<gene>
    <name evidence="1" type="ORF">MTR67_022029</name>
</gene>
<dbReference type="Proteomes" id="UP001234989">
    <property type="component" value="Chromosome 5"/>
</dbReference>
<keyword evidence="2" id="KW-1185">Reference proteome</keyword>
<sequence>MRCKCVPPGTFGNREISNATLT</sequence>
<organism evidence="1 2">
    <name type="scientific">Solanum verrucosum</name>
    <dbReference type="NCBI Taxonomy" id="315347"/>
    <lineage>
        <taxon>Eukaryota</taxon>
        <taxon>Viridiplantae</taxon>
        <taxon>Streptophyta</taxon>
        <taxon>Embryophyta</taxon>
        <taxon>Tracheophyta</taxon>
        <taxon>Spermatophyta</taxon>
        <taxon>Magnoliopsida</taxon>
        <taxon>eudicotyledons</taxon>
        <taxon>Gunneridae</taxon>
        <taxon>Pentapetalae</taxon>
        <taxon>asterids</taxon>
        <taxon>lamiids</taxon>
        <taxon>Solanales</taxon>
        <taxon>Solanaceae</taxon>
        <taxon>Solanoideae</taxon>
        <taxon>Solaneae</taxon>
        <taxon>Solanum</taxon>
    </lineage>
</organism>
<reference evidence="1" key="1">
    <citation type="submission" date="2023-08" db="EMBL/GenBank/DDBJ databases">
        <title>A de novo genome assembly of Solanum verrucosum Schlechtendal, a Mexican diploid species geographically isolated from the other diploid A-genome species in potato relatives.</title>
        <authorList>
            <person name="Hosaka K."/>
        </authorList>
    </citation>
    <scope>NUCLEOTIDE SEQUENCE</scope>
    <source>
        <tissue evidence="1">Young leaves</tissue>
    </source>
</reference>
<evidence type="ECO:0000313" key="1">
    <source>
        <dbReference type="EMBL" id="WMV28644.1"/>
    </source>
</evidence>
<dbReference type="AlphaFoldDB" id="A0AAF0TQY5"/>
<accession>A0AAF0TQY5</accession>
<name>A0AAF0TQY5_SOLVR</name>
<dbReference type="EMBL" id="CP133616">
    <property type="protein sequence ID" value="WMV28644.1"/>
    <property type="molecule type" value="Genomic_DNA"/>
</dbReference>
<protein>
    <submittedName>
        <fullName evidence="1">Uncharacterized protein</fullName>
    </submittedName>
</protein>
<proteinExistence type="predicted"/>